<evidence type="ECO:0000313" key="1">
    <source>
        <dbReference type="EMBL" id="TDV56124.1"/>
    </source>
</evidence>
<dbReference type="InterPro" id="IPR006311">
    <property type="entry name" value="TAT_signal"/>
</dbReference>
<sequence>MLKDRSKRRGLYNAAVIAVTAVTAAAILPVTAGAVSAGVTRGAAPAVTAGDIASAADAQGSVPDFVPSAVASDFIECSEGTISVTVNTATKAVTGSGTATDCVAQVNPNIHSATISITGTATTIGGLAVSTVTTETIHWNTGATTVASVQRSYYGASGVSGIGVGKTTSGAYSPGDEFDSGDGTRKAVSGGISLVKENQLIVTG</sequence>
<dbReference type="RefSeq" id="WP_133901405.1">
    <property type="nucleotide sequence ID" value="NZ_SOCP01000002.1"/>
</dbReference>
<evidence type="ECO:0000313" key="2">
    <source>
        <dbReference type="Proteomes" id="UP000294927"/>
    </source>
</evidence>
<keyword evidence="2" id="KW-1185">Reference proteome</keyword>
<dbReference type="PROSITE" id="PS51318">
    <property type="entry name" value="TAT"/>
    <property type="match status" value="1"/>
</dbReference>
<proteinExistence type="predicted"/>
<dbReference type="Proteomes" id="UP000294927">
    <property type="component" value="Unassembled WGS sequence"/>
</dbReference>
<comment type="caution">
    <text evidence="1">The sequence shown here is derived from an EMBL/GenBank/DDBJ whole genome shotgun (WGS) entry which is preliminary data.</text>
</comment>
<dbReference type="AlphaFoldDB" id="A0A4R7W0Z6"/>
<reference evidence="1 2" key="1">
    <citation type="submission" date="2019-03" db="EMBL/GenBank/DDBJ databases">
        <title>Genomic Encyclopedia of Archaeal and Bacterial Type Strains, Phase II (KMG-II): from individual species to whole genera.</title>
        <authorList>
            <person name="Goeker M."/>
        </authorList>
    </citation>
    <scope>NUCLEOTIDE SEQUENCE [LARGE SCALE GENOMIC DNA]</scope>
    <source>
        <strain evidence="1 2">DSM 45499</strain>
    </source>
</reference>
<accession>A0A4R7W0Z6</accession>
<name>A0A4R7W0Z6_9PSEU</name>
<protein>
    <submittedName>
        <fullName evidence="1">Uncharacterized protein</fullName>
    </submittedName>
</protein>
<gene>
    <name evidence="1" type="ORF">CLV71_102189</name>
</gene>
<dbReference type="EMBL" id="SOCP01000002">
    <property type="protein sequence ID" value="TDV56124.1"/>
    <property type="molecule type" value="Genomic_DNA"/>
</dbReference>
<organism evidence="1 2">
    <name type="scientific">Actinophytocola oryzae</name>
    <dbReference type="NCBI Taxonomy" id="502181"/>
    <lineage>
        <taxon>Bacteria</taxon>
        <taxon>Bacillati</taxon>
        <taxon>Actinomycetota</taxon>
        <taxon>Actinomycetes</taxon>
        <taxon>Pseudonocardiales</taxon>
        <taxon>Pseudonocardiaceae</taxon>
    </lineage>
</organism>